<feature type="domain" description="RNA 2-O ribose methyltransferase substrate binding" evidence="5">
    <location>
        <begin position="33"/>
        <end position="104"/>
    </location>
</feature>
<feature type="compositionally biased region" description="Basic and acidic residues" evidence="4">
    <location>
        <begin position="273"/>
        <end position="295"/>
    </location>
</feature>
<dbReference type="InterPro" id="IPR029064">
    <property type="entry name" value="Ribosomal_eL30-like_sf"/>
</dbReference>
<dbReference type="PANTHER" id="PTHR43191:SF2">
    <property type="entry name" value="RRNA METHYLTRANSFERASE 3, MITOCHONDRIAL"/>
    <property type="match status" value="1"/>
</dbReference>
<sequence length="295" mass="31152">MPVRVIESKQNARLKELRKALAGTGRATARLAGIEGPHLLEEALRARLRVAAMFVAQGSEGLIEAIHLPPETEILRLPKKLLDAALATETPQPVAALVEPPEWQWDHMLGVRKRTAPLVIVLAGVQDPGNLGTILRSAEAFGATGVVSLPGTVSAWNPKAVRASAGSVFRVPLMTANENDCSERLREAGVRVLATTSHAAQPANLVDMAGPIALVIGNEGNGVADDLIARADAKVTIPCPGPVESLNAAVAASVLLYEAARQRGLPHPFSGTVRRDGKRVGKHMLPESGRRGTAR</sequence>
<dbReference type="Pfam" id="PF00588">
    <property type="entry name" value="SpoU_methylase"/>
    <property type="match status" value="1"/>
</dbReference>
<evidence type="ECO:0000313" key="6">
    <source>
        <dbReference type="EMBL" id="SPE27611.1"/>
    </source>
</evidence>
<accession>A0A2N9LWN0</accession>
<dbReference type="Pfam" id="PF22435">
    <property type="entry name" value="MRM3-like_sub_bind"/>
    <property type="match status" value="1"/>
</dbReference>
<dbReference type="GO" id="GO:0032259">
    <property type="term" value="P:methylation"/>
    <property type="evidence" value="ECO:0007669"/>
    <property type="project" value="UniProtKB-KW"/>
</dbReference>
<evidence type="ECO:0000256" key="4">
    <source>
        <dbReference type="SAM" id="MobiDB-lite"/>
    </source>
</evidence>
<evidence type="ECO:0000256" key="2">
    <source>
        <dbReference type="ARBA" id="ARBA00022603"/>
    </source>
</evidence>
<dbReference type="GO" id="GO:0008173">
    <property type="term" value="F:RNA methyltransferase activity"/>
    <property type="evidence" value="ECO:0007669"/>
    <property type="project" value="InterPro"/>
</dbReference>
<comment type="similarity">
    <text evidence="1">Belongs to the class IV-like SAM-binding methyltransferase superfamily. RNA methyltransferase TrmH family.</text>
</comment>
<gene>
    <name evidence="6" type="ORF">SBA5_60018</name>
</gene>
<dbReference type="InterPro" id="IPR051259">
    <property type="entry name" value="rRNA_Methyltransferase"/>
</dbReference>
<organism evidence="6 7">
    <name type="scientific">Candidatus Sulfuritelmatomonas gaucii</name>
    <dbReference type="NCBI Taxonomy" id="2043161"/>
    <lineage>
        <taxon>Bacteria</taxon>
        <taxon>Pseudomonadati</taxon>
        <taxon>Acidobacteriota</taxon>
        <taxon>Terriglobia</taxon>
        <taxon>Terriglobales</taxon>
        <taxon>Acidobacteriaceae</taxon>
        <taxon>Candidatus Sulfuritelmatomonas</taxon>
    </lineage>
</organism>
<dbReference type="Gene3D" id="3.30.1330.30">
    <property type="match status" value="1"/>
</dbReference>
<protein>
    <submittedName>
        <fullName evidence="6">RNA methyltransferase, TrmH family protein</fullName>
    </submittedName>
</protein>
<evidence type="ECO:0000313" key="7">
    <source>
        <dbReference type="Proteomes" id="UP000239735"/>
    </source>
</evidence>
<dbReference type="InterPro" id="IPR029028">
    <property type="entry name" value="Alpha/beta_knot_MTases"/>
</dbReference>
<dbReference type="InterPro" id="IPR029026">
    <property type="entry name" value="tRNA_m1G_MTases_N"/>
</dbReference>
<dbReference type="CDD" id="cd18095">
    <property type="entry name" value="SpoU-like_rRNA-MTase"/>
    <property type="match status" value="1"/>
</dbReference>
<evidence type="ECO:0000256" key="3">
    <source>
        <dbReference type="ARBA" id="ARBA00022679"/>
    </source>
</evidence>
<dbReference type="EMBL" id="OKRB01000119">
    <property type="protein sequence ID" value="SPE27611.1"/>
    <property type="molecule type" value="Genomic_DNA"/>
</dbReference>
<dbReference type="Gene3D" id="3.40.1280.10">
    <property type="match status" value="1"/>
</dbReference>
<keyword evidence="2 6" id="KW-0489">Methyltransferase</keyword>
<evidence type="ECO:0000256" key="1">
    <source>
        <dbReference type="ARBA" id="ARBA00007228"/>
    </source>
</evidence>
<dbReference type="GO" id="GO:0006396">
    <property type="term" value="P:RNA processing"/>
    <property type="evidence" value="ECO:0007669"/>
    <property type="project" value="InterPro"/>
</dbReference>
<dbReference type="InterPro" id="IPR053888">
    <property type="entry name" value="MRM3-like_sub_bind"/>
</dbReference>
<dbReference type="AlphaFoldDB" id="A0A2N9LWN0"/>
<dbReference type="InterPro" id="IPR001537">
    <property type="entry name" value="SpoU_MeTrfase"/>
</dbReference>
<dbReference type="GO" id="GO:0003723">
    <property type="term" value="F:RNA binding"/>
    <property type="evidence" value="ECO:0007669"/>
    <property type="project" value="InterPro"/>
</dbReference>
<dbReference type="OrthoDB" id="9794400at2"/>
<dbReference type="GO" id="GO:0005737">
    <property type="term" value="C:cytoplasm"/>
    <property type="evidence" value="ECO:0007669"/>
    <property type="project" value="UniProtKB-ARBA"/>
</dbReference>
<dbReference type="PANTHER" id="PTHR43191">
    <property type="entry name" value="RRNA METHYLTRANSFERASE 3"/>
    <property type="match status" value="1"/>
</dbReference>
<dbReference type="SUPFAM" id="SSF75217">
    <property type="entry name" value="alpha/beta knot"/>
    <property type="match status" value="1"/>
</dbReference>
<keyword evidence="3 6" id="KW-0808">Transferase</keyword>
<dbReference type="InterPro" id="IPR013123">
    <property type="entry name" value="SpoU_subst-bd"/>
</dbReference>
<dbReference type="SMART" id="SM00967">
    <property type="entry name" value="SpoU_sub_bind"/>
    <property type="match status" value="1"/>
</dbReference>
<name>A0A2N9LWN0_9BACT</name>
<dbReference type="Proteomes" id="UP000239735">
    <property type="component" value="Unassembled WGS sequence"/>
</dbReference>
<evidence type="ECO:0000259" key="5">
    <source>
        <dbReference type="SMART" id="SM00967"/>
    </source>
</evidence>
<reference evidence="7" key="1">
    <citation type="submission" date="2018-02" db="EMBL/GenBank/DDBJ databases">
        <authorList>
            <person name="Hausmann B."/>
        </authorList>
    </citation>
    <scope>NUCLEOTIDE SEQUENCE [LARGE SCALE GENOMIC DNA]</scope>
    <source>
        <strain evidence="7">Peat soil MAG SbA5</strain>
    </source>
</reference>
<feature type="region of interest" description="Disordered" evidence="4">
    <location>
        <begin position="268"/>
        <end position="295"/>
    </location>
</feature>
<dbReference type="SUPFAM" id="SSF55315">
    <property type="entry name" value="L30e-like"/>
    <property type="match status" value="1"/>
</dbReference>
<proteinExistence type="inferred from homology"/>